<sequence length="229" mass="24450">MSAPHPQSAPRPSKGDRTRARILDAATALFSRSGFHAVSLRDIAAHAGLTHAGLLHHFPGKEALLTQVLSRRDAEDAARLFPPDASGDPTERLMRLVYVVARNAHTPGLVGLYAKLSGEASDPEHPAHDYFVERYRLLRERTAVLFARLFAEHEPPLPHDPASVAQQLLALMDGLQTQWLLEPAAVDMQASVRAYLTELGLVLPPTPWTGEPAPGASPAPGGAGAPGAG</sequence>
<feature type="domain" description="HTH tetR-type" evidence="7">
    <location>
        <begin position="16"/>
        <end position="76"/>
    </location>
</feature>
<keyword evidence="3 5" id="KW-0238">DNA-binding</keyword>
<keyword evidence="1" id="KW-0678">Repressor</keyword>
<evidence type="ECO:0000256" key="3">
    <source>
        <dbReference type="ARBA" id="ARBA00023125"/>
    </source>
</evidence>
<gene>
    <name evidence="8" type="ORF">RM574_15310</name>
</gene>
<evidence type="ECO:0000256" key="1">
    <source>
        <dbReference type="ARBA" id="ARBA00022491"/>
    </source>
</evidence>
<dbReference type="EMBL" id="JAVRER010000021">
    <property type="protein sequence ID" value="MDT0416859.1"/>
    <property type="molecule type" value="Genomic_DNA"/>
</dbReference>
<dbReference type="SUPFAM" id="SSF46689">
    <property type="entry name" value="Homeodomain-like"/>
    <property type="match status" value="1"/>
</dbReference>
<evidence type="ECO:0000256" key="2">
    <source>
        <dbReference type="ARBA" id="ARBA00023015"/>
    </source>
</evidence>
<comment type="caution">
    <text evidence="8">The sequence shown here is derived from an EMBL/GenBank/DDBJ whole genome shotgun (WGS) entry which is preliminary data.</text>
</comment>
<dbReference type="PROSITE" id="PS50977">
    <property type="entry name" value="HTH_TETR_2"/>
    <property type="match status" value="1"/>
</dbReference>
<dbReference type="Pfam" id="PF00440">
    <property type="entry name" value="TetR_N"/>
    <property type="match status" value="1"/>
</dbReference>
<keyword evidence="2" id="KW-0805">Transcription regulation</keyword>
<dbReference type="Proteomes" id="UP001183607">
    <property type="component" value="Unassembled WGS sequence"/>
</dbReference>
<dbReference type="AlphaFoldDB" id="A0ABD5E696"/>
<evidence type="ECO:0000313" key="8">
    <source>
        <dbReference type="EMBL" id="MDT0416859.1"/>
    </source>
</evidence>
<evidence type="ECO:0000256" key="5">
    <source>
        <dbReference type="PROSITE-ProRule" id="PRU00335"/>
    </source>
</evidence>
<dbReference type="Pfam" id="PF13977">
    <property type="entry name" value="TetR_C_6"/>
    <property type="match status" value="1"/>
</dbReference>
<evidence type="ECO:0000259" key="7">
    <source>
        <dbReference type="PROSITE" id="PS50977"/>
    </source>
</evidence>
<name>A0ABD5E696_9ACTN</name>
<dbReference type="InterPro" id="IPR039538">
    <property type="entry name" value="BetI_C"/>
</dbReference>
<reference evidence="9" key="1">
    <citation type="submission" date="2023-07" db="EMBL/GenBank/DDBJ databases">
        <title>30 novel species of actinomycetes from the DSMZ collection.</title>
        <authorList>
            <person name="Nouioui I."/>
        </authorList>
    </citation>
    <scope>NUCLEOTIDE SEQUENCE [LARGE SCALE GENOMIC DNA]</scope>
    <source>
        <strain evidence="9">DSM 41982</strain>
    </source>
</reference>
<dbReference type="RefSeq" id="WP_043256820.1">
    <property type="nucleotide sequence ID" value="NZ_JAVRER010000021.1"/>
</dbReference>
<dbReference type="InterPro" id="IPR036271">
    <property type="entry name" value="Tet_transcr_reg_TetR-rel_C_sf"/>
</dbReference>
<keyword evidence="4" id="KW-0804">Transcription</keyword>
<dbReference type="GO" id="GO:0006355">
    <property type="term" value="P:regulation of DNA-templated transcription"/>
    <property type="evidence" value="ECO:0007669"/>
    <property type="project" value="UniProtKB-ARBA"/>
</dbReference>
<feature type="region of interest" description="Disordered" evidence="6">
    <location>
        <begin position="207"/>
        <end position="229"/>
    </location>
</feature>
<dbReference type="PRINTS" id="PR00455">
    <property type="entry name" value="HTHTETR"/>
</dbReference>
<dbReference type="GO" id="GO:0003677">
    <property type="term" value="F:DNA binding"/>
    <property type="evidence" value="ECO:0007669"/>
    <property type="project" value="UniProtKB-UniRule"/>
</dbReference>
<organism evidence="8 9">
    <name type="scientific">Streptomyces evansiae</name>
    <dbReference type="NCBI Taxonomy" id="3075535"/>
    <lineage>
        <taxon>Bacteria</taxon>
        <taxon>Bacillati</taxon>
        <taxon>Actinomycetota</taxon>
        <taxon>Actinomycetes</taxon>
        <taxon>Kitasatosporales</taxon>
        <taxon>Streptomycetaceae</taxon>
        <taxon>Streptomyces</taxon>
    </lineage>
</organism>
<evidence type="ECO:0000256" key="6">
    <source>
        <dbReference type="SAM" id="MobiDB-lite"/>
    </source>
</evidence>
<accession>A0ABD5E696</accession>
<dbReference type="Gene3D" id="1.10.357.10">
    <property type="entry name" value="Tetracycline Repressor, domain 2"/>
    <property type="match status" value="1"/>
</dbReference>
<evidence type="ECO:0000256" key="4">
    <source>
        <dbReference type="ARBA" id="ARBA00023163"/>
    </source>
</evidence>
<dbReference type="InterPro" id="IPR009057">
    <property type="entry name" value="Homeodomain-like_sf"/>
</dbReference>
<dbReference type="PANTHER" id="PTHR30055:SF146">
    <property type="entry name" value="HTH-TYPE TRANSCRIPTIONAL DUAL REGULATOR CECR"/>
    <property type="match status" value="1"/>
</dbReference>
<evidence type="ECO:0000313" key="9">
    <source>
        <dbReference type="Proteomes" id="UP001183607"/>
    </source>
</evidence>
<dbReference type="PANTHER" id="PTHR30055">
    <property type="entry name" value="HTH-TYPE TRANSCRIPTIONAL REGULATOR RUTR"/>
    <property type="match status" value="1"/>
</dbReference>
<dbReference type="InterPro" id="IPR001647">
    <property type="entry name" value="HTH_TetR"/>
</dbReference>
<feature type="DNA-binding region" description="H-T-H motif" evidence="5">
    <location>
        <begin position="39"/>
        <end position="58"/>
    </location>
</feature>
<protein>
    <submittedName>
        <fullName evidence="8">TetR/AcrR family transcriptional regulator</fullName>
    </submittedName>
</protein>
<dbReference type="InterPro" id="IPR050109">
    <property type="entry name" value="HTH-type_TetR-like_transc_reg"/>
</dbReference>
<proteinExistence type="predicted"/>
<dbReference type="SUPFAM" id="SSF48498">
    <property type="entry name" value="Tetracyclin repressor-like, C-terminal domain"/>
    <property type="match status" value="1"/>
</dbReference>